<reference evidence="1 2" key="1">
    <citation type="submission" date="2023-09" db="EMBL/GenBank/DDBJ databases">
        <title>Pyrofollis japonicus gen. nov. sp. nov., a novel member of the family Pyrodictiaceae isolated from the Iheya North hydrothermal field.</title>
        <authorList>
            <person name="Miyazaki U."/>
            <person name="Sanari M."/>
            <person name="Tame A."/>
            <person name="Kitajima M."/>
            <person name="Okamoto A."/>
            <person name="Sawayama S."/>
            <person name="Miyazaki J."/>
            <person name="Takai K."/>
            <person name="Nakagawa S."/>
        </authorList>
    </citation>
    <scope>NUCLEOTIDE SEQUENCE [LARGE SCALE GENOMIC DNA]</scope>
    <source>
        <strain evidence="1 2">AV2</strain>
    </source>
</reference>
<keyword evidence="2" id="KW-1185">Reference proteome</keyword>
<evidence type="ECO:0000313" key="1">
    <source>
        <dbReference type="EMBL" id="BES81540.1"/>
    </source>
</evidence>
<organism evidence="1 2">
    <name type="scientific">Pyrodictium abyssi</name>
    <dbReference type="NCBI Taxonomy" id="54256"/>
    <lineage>
        <taxon>Archaea</taxon>
        <taxon>Thermoproteota</taxon>
        <taxon>Thermoprotei</taxon>
        <taxon>Desulfurococcales</taxon>
        <taxon>Pyrodictiaceae</taxon>
        <taxon>Pyrodictium</taxon>
    </lineage>
</organism>
<sequence length="60" mass="6910">MLDAARRFNARFQACYEYSNTRECVRARLEDMLEGARNPALIQSLLARSASRGRSSLLRF</sequence>
<dbReference type="Proteomes" id="UP001341135">
    <property type="component" value="Chromosome"/>
</dbReference>
<dbReference type="EMBL" id="AP028907">
    <property type="protein sequence ID" value="BES81540.1"/>
    <property type="molecule type" value="Genomic_DNA"/>
</dbReference>
<name>A0ABM8IZE3_9CREN</name>
<accession>A0ABM8IZE3</accession>
<protein>
    <submittedName>
        <fullName evidence="1">Uncharacterized protein</fullName>
    </submittedName>
</protein>
<proteinExistence type="predicted"/>
<gene>
    <name evidence="1" type="ORF">PABY_11070</name>
</gene>
<evidence type="ECO:0000313" key="2">
    <source>
        <dbReference type="Proteomes" id="UP001341135"/>
    </source>
</evidence>